<keyword evidence="7 10" id="KW-0342">GTP-binding</keyword>
<evidence type="ECO:0000256" key="1">
    <source>
        <dbReference type="ARBA" id="ARBA00001946"/>
    </source>
</evidence>
<dbReference type="OrthoDB" id="9804921at2"/>
<comment type="caution">
    <text evidence="12">The sequence shown here is derived from an EMBL/GenBank/DDBJ whole genome shotgun (WGS) entry which is preliminary data.</text>
</comment>
<evidence type="ECO:0000256" key="5">
    <source>
        <dbReference type="ARBA" id="ARBA00022741"/>
    </source>
</evidence>
<dbReference type="HAMAP" id="MF_00321">
    <property type="entry name" value="GTPase_EngB"/>
    <property type="match status" value="1"/>
</dbReference>
<evidence type="ECO:0000256" key="10">
    <source>
        <dbReference type="HAMAP-Rule" id="MF_00321"/>
    </source>
</evidence>
<evidence type="ECO:0000256" key="2">
    <source>
        <dbReference type="ARBA" id="ARBA00009638"/>
    </source>
</evidence>
<dbReference type="PANTHER" id="PTHR11649">
    <property type="entry name" value="MSS1/TRME-RELATED GTP-BINDING PROTEIN"/>
    <property type="match status" value="1"/>
</dbReference>
<comment type="cofactor">
    <cofactor evidence="1">
        <name>Mg(2+)</name>
        <dbReference type="ChEBI" id="CHEBI:18420"/>
    </cofactor>
</comment>
<dbReference type="InterPro" id="IPR030393">
    <property type="entry name" value="G_ENGB_dom"/>
</dbReference>
<protein>
    <recommendedName>
        <fullName evidence="10">Probable GTP-binding protein EngB</fullName>
    </recommendedName>
</protein>
<dbReference type="FunFam" id="3.40.50.300:FF:000098">
    <property type="entry name" value="Probable GTP-binding protein EngB"/>
    <property type="match status" value="1"/>
</dbReference>
<comment type="similarity">
    <text evidence="2 10">Belongs to the TRAFAC class TrmE-Era-EngA-EngB-Septin-like GTPase superfamily. EngB GTPase family.</text>
</comment>
<evidence type="ECO:0000313" key="12">
    <source>
        <dbReference type="EMBL" id="TWI75623.1"/>
    </source>
</evidence>
<evidence type="ECO:0000256" key="3">
    <source>
        <dbReference type="ARBA" id="ARBA00022618"/>
    </source>
</evidence>
<evidence type="ECO:0000256" key="6">
    <source>
        <dbReference type="ARBA" id="ARBA00022842"/>
    </source>
</evidence>
<dbReference type="GO" id="GO:0046872">
    <property type="term" value="F:metal ion binding"/>
    <property type="evidence" value="ECO:0007669"/>
    <property type="project" value="UniProtKB-KW"/>
</dbReference>
<organism evidence="12 13">
    <name type="scientific">Desulfobotulus alkaliphilus</name>
    <dbReference type="NCBI Taxonomy" id="622671"/>
    <lineage>
        <taxon>Bacteria</taxon>
        <taxon>Pseudomonadati</taxon>
        <taxon>Thermodesulfobacteriota</taxon>
        <taxon>Desulfobacteria</taxon>
        <taxon>Desulfobacterales</taxon>
        <taxon>Desulfobacteraceae</taxon>
        <taxon>Desulfobotulus</taxon>
    </lineage>
</organism>
<dbReference type="InterPro" id="IPR027417">
    <property type="entry name" value="P-loop_NTPase"/>
</dbReference>
<keyword evidence="6" id="KW-0460">Magnesium</keyword>
<dbReference type="Pfam" id="PF01926">
    <property type="entry name" value="MMR_HSR1"/>
    <property type="match status" value="1"/>
</dbReference>
<evidence type="ECO:0000256" key="7">
    <source>
        <dbReference type="ARBA" id="ARBA00023134"/>
    </source>
</evidence>
<feature type="domain" description="EngB-type G" evidence="11">
    <location>
        <begin position="22"/>
        <end position="194"/>
    </location>
</feature>
<dbReference type="NCBIfam" id="TIGR03598">
    <property type="entry name" value="GTPase_YsxC"/>
    <property type="match status" value="1"/>
</dbReference>
<dbReference type="RefSeq" id="WP_144682322.1">
    <property type="nucleotide sequence ID" value="NZ_VLLC01000003.1"/>
</dbReference>
<accession>A0A562S367</accession>
<evidence type="ECO:0000259" key="11">
    <source>
        <dbReference type="PROSITE" id="PS51706"/>
    </source>
</evidence>
<keyword evidence="9 10" id="KW-0131">Cell cycle</keyword>
<reference evidence="12 13" key="1">
    <citation type="submission" date="2019-07" db="EMBL/GenBank/DDBJ databases">
        <title>Genome sequencing of 100 strains of the haloalkaliphilic chemolithoautotrophic sulfur-oxidizing bacterium Thioalkalivibrio.</title>
        <authorList>
            <person name="Muyzer G."/>
        </authorList>
    </citation>
    <scope>NUCLEOTIDE SEQUENCE [LARGE SCALE GENOMIC DNA]</scope>
    <source>
        <strain evidence="12 13">ASO4-4</strain>
    </source>
</reference>
<dbReference type="AlphaFoldDB" id="A0A562S367"/>
<dbReference type="Proteomes" id="UP000318307">
    <property type="component" value="Unassembled WGS sequence"/>
</dbReference>
<evidence type="ECO:0000256" key="4">
    <source>
        <dbReference type="ARBA" id="ARBA00022723"/>
    </source>
</evidence>
<dbReference type="SUPFAM" id="SSF52540">
    <property type="entry name" value="P-loop containing nucleoside triphosphate hydrolases"/>
    <property type="match status" value="1"/>
</dbReference>
<evidence type="ECO:0000256" key="9">
    <source>
        <dbReference type="ARBA" id="ARBA00023306"/>
    </source>
</evidence>
<dbReference type="InterPro" id="IPR019987">
    <property type="entry name" value="GTP-bd_ribosome_bio_YsxC"/>
</dbReference>
<dbReference type="GO" id="GO:0005525">
    <property type="term" value="F:GTP binding"/>
    <property type="evidence" value="ECO:0007669"/>
    <property type="project" value="UniProtKB-UniRule"/>
</dbReference>
<name>A0A562S367_9BACT</name>
<dbReference type="GO" id="GO:0000917">
    <property type="term" value="P:division septum assembly"/>
    <property type="evidence" value="ECO:0007669"/>
    <property type="project" value="UniProtKB-KW"/>
</dbReference>
<dbReference type="PROSITE" id="PS51706">
    <property type="entry name" value="G_ENGB"/>
    <property type="match status" value="1"/>
</dbReference>
<keyword evidence="4" id="KW-0479">Metal-binding</keyword>
<dbReference type="GO" id="GO:0005829">
    <property type="term" value="C:cytosol"/>
    <property type="evidence" value="ECO:0007669"/>
    <property type="project" value="TreeGrafter"/>
</dbReference>
<gene>
    <name evidence="10" type="primary">engB</name>
    <name evidence="12" type="ORF">LZ24_00674</name>
</gene>
<dbReference type="InterPro" id="IPR006073">
    <property type="entry name" value="GTP-bd"/>
</dbReference>
<dbReference type="CDD" id="cd01876">
    <property type="entry name" value="YihA_EngB"/>
    <property type="match status" value="1"/>
</dbReference>
<keyword evidence="3 10" id="KW-0132">Cell division</keyword>
<evidence type="ECO:0000256" key="8">
    <source>
        <dbReference type="ARBA" id="ARBA00023210"/>
    </source>
</evidence>
<sequence>MHIKSAEFITSAVKPAQYPPPDLPEVAFIGRSNVGKSSMINCLVQRKSLVKTSQTPGKTQLVNFFLVNGCMRFVDLPGYGYAKVPKSVQQQWGPMIETYIDQRPNLCGLFLLLDIRRDVREEEGHILQWLMKKKLPVRLVLTKADKFSRSAAQNRLKILLEQTGLEKNDLLPFSSVTRQGRDELWSLVSSMTGIYETPV</sequence>
<proteinExistence type="inferred from homology"/>
<keyword evidence="13" id="KW-1185">Reference proteome</keyword>
<keyword evidence="5 10" id="KW-0547">Nucleotide-binding</keyword>
<evidence type="ECO:0000313" key="13">
    <source>
        <dbReference type="Proteomes" id="UP000318307"/>
    </source>
</evidence>
<keyword evidence="8 10" id="KW-0717">Septation</keyword>
<dbReference type="PANTHER" id="PTHR11649:SF13">
    <property type="entry name" value="ENGB-TYPE G DOMAIN-CONTAINING PROTEIN"/>
    <property type="match status" value="1"/>
</dbReference>
<comment type="function">
    <text evidence="10">Necessary for normal cell division and for the maintenance of normal septation.</text>
</comment>
<dbReference type="EMBL" id="VLLC01000003">
    <property type="protein sequence ID" value="TWI75623.1"/>
    <property type="molecule type" value="Genomic_DNA"/>
</dbReference>
<dbReference type="Gene3D" id="3.40.50.300">
    <property type="entry name" value="P-loop containing nucleotide triphosphate hydrolases"/>
    <property type="match status" value="1"/>
</dbReference>